<evidence type="ECO:0000313" key="2">
    <source>
        <dbReference type="Proteomes" id="UP000573729"/>
    </source>
</evidence>
<dbReference type="EMBL" id="JACHMD010000001">
    <property type="protein sequence ID" value="MBB4667006.1"/>
    <property type="molecule type" value="Genomic_DNA"/>
</dbReference>
<proteinExistence type="predicted"/>
<reference evidence="1 2" key="1">
    <citation type="submission" date="2020-08" db="EMBL/GenBank/DDBJ databases">
        <title>Sequencing the genomes of 1000 actinobacteria strains.</title>
        <authorList>
            <person name="Klenk H.-P."/>
        </authorList>
    </citation>
    <scope>NUCLEOTIDE SEQUENCE [LARGE SCALE GENOMIC DNA]</scope>
    <source>
        <strain evidence="1 2">DSM 24947</strain>
    </source>
</reference>
<dbReference type="AlphaFoldDB" id="A0A7W7BSF3"/>
<dbReference type="InterPro" id="IPR007497">
    <property type="entry name" value="SIMPL/DUF541"/>
</dbReference>
<organism evidence="1 2">
    <name type="scientific">Microbacterium marinum</name>
    <dbReference type="NCBI Taxonomy" id="421115"/>
    <lineage>
        <taxon>Bacteria</taxon>
        <taxon>Bacillati</taxon>
        <taxon>Actinomycetota</taxon>
        <taxon>Actinomycetes</taxon>
        <taxon>Micrococcales</taxon>
        <taxon>Microbacteriaceae</taxon>
        <taxon>Microbacterium</taxon>
    </lineage>
</organism>
<dbReference type="Gene3D" id="3.30.70.2970">
    <property type="entry name" value="Protein of unknown function (DUF541), domain 2"/>
    <property type="match status" value="1"/>
</dbReference>
<dbReference type="Pfam" id="PF04402">
    <property type="entry name" value="SIMPL"/>
    <property type="match status" value="1"/>
</dbReference>
<dbReference type="RefSeq" id="WP_184217076.1">
    <property type="nucleotide sequence ID" value="NZ_JACHMD010000001.1"/>
</dbReference>
<dbReference type="Proteomes" id="UP000573729">
    <property type="component" value="Unassembled WGS sequence"/>
</dbReference>
<dbReference type="Gene3D" id="3.30.110.170">
    <property type="entry name" value="Protein of unknown function (DUF541), domain 1"/>
    <property type="match status" value="1"/>
</dbReference>
<name>A0A7W7BSF3_9MICO</name>
<gene>
    <name evidence="1" type="ORF">BKA24_001715</name>
</gene>
<accession>A0A7W7BSF3</accession>
<protein>
    <submittedName>
        <fullName evidence="1">Uncharacterized protein YggE</fullName>
    </submittedName>
</protein>
<keyword evidence="2" id="KW-1185">Reference proteome</keyword>
<evidence type="ECO:0000313" key="1">
    <source>
        <dbReference type="EMBL" id="MBB4667006.1"/>
    </source>
</evidence>
<comment type="caution">
    <text evidence="1">The sequence shown here is derived from an EMBL/GenBank/DDBJ whole genome shotgun (WGS) entry which is preliminary data.</text>
</comment>
<sequence length="219" mass="22835">MSELIVTVRGTSESRIAPERATVRVAAETDGGDRAAVIADVHRAVEPLRASLADLQARGAVETWSNPRVSIWAERPWNDAGAQLEPVHHASLVLTAVFADLEAVSGWLDDVSAGPSVRIDGIDWHLTPTTARRLERETAAAAVGDAVERATAHAGAIGRTKLEPLDVADAGLLSPAPEPAAERAALKGMMMDAAGSPGFAVTPADVVVTAAVDARFRAS</sequence>